<feature type="compositionally biased region" description="Basic and acidic residues" evidence="1">
    <location>
        <begin position="195"/>
        <end position="205"/>
    </location>
</feature>
<evidence type="ECO:0000313" key="3">
    <source>
        <dbReference type="Proteomes" id="UP000694240"/>
    </source>
</evidence>
<dbReference type="AlphaFoldDB" id="A0A8T2C3X3"/>
<protein>
    <recommendedName>
        <fullName evidence="4">TPX2 C-terminal domain-containing protein</fullName>
    </recommendedName>
</protein>
<feature type="compositionally biased region" description="Basic and acidic residues" evidence="1">
    <location>
        <begin position="292"/>
        <end position="301"/>
    </location>
</feature>
<gene>
    <name evidence="2" type="ORF">ISN45_Aa01g015610</name>
</gene>
<dbReference type="PANTHER" id="PTHR47067">
    <property type="entry name" value="TPX2 (TARGETING PROTEIN FOR XKLP2) PROTEIN FAMILY-RELATED"/>
    <property type="match status" value="1"/>
</dbReference>
<sequence length="368" mass="40938">MMAGEVQEPFNLSLLENSIHSGSVSFGRFEKESLSWERRSSFSHNRYLEEAERFSKPGSVTLMRAHFEAHFKKKGIRFPSSVEAQTWGEVVHHQTCTEKDENTSQFGDSCVSYDETILVNSDDDVPTSISVALEKTEIGRSEDEKETTSSSSATRLKPLKNVHKSVPCSAAKASTKKHVVIAKGSSPSCNTKTSIDTKRQKELKPKSVVKTIASQASTTSKKTESLTTPFLATREKRTTTNGFSFRSNERAEKRKEEKVKAVVPKDLNLKARPLPKSRQTRPQHTPTGQAKAKAEARDDHSSIASCDRSLANGMAKSKLIINKQKVEIQRSLNGIRPKTSDQTARNNTHRRSLPVRRSAVEVEVEVAL</sequence>
<dbReference type="PANTHER" id="PTHR47067:SF11">
    <property type="entry name" value="BNAC07G13330D PROTEIN"/>
    <property type="match status" value="1"/>
</dbReference>
<accession>A0A8T2C3X3</accession>
<feature type="region of interest" description="Disordered" evidence="1">
    <location>
        <begin position="331"/>
        <end position="356"/>
    </location>
</feature>
<organism evidence="2 3">
    <name type="scientific">Arabidopsis thaliana x Arabidopsis arenosa</name>
    <dbReference type="NCBI Taxonomy" id="1240361"/>
    <lineage>
        <taxon>Eukaryota</taxon>
        <taxon>Viridiplantae</taxon>
        <taxon>Streptophyta</taxon>
        <taxon>Embryophyta</taxon>
        <taxon>Tracheophyta</taxon>
        <taxon>Spermatophyta</taxon>
        <taxon>Magnoliopsida</taxon>
        <taxon>eudicotyledons</taxon>
        <taxon>Gunneridae</taxon>
        <taxon>Pentapetalae</taxon>
        <taxon>rosids</taxon>
        <taxon>malvids</taxon>
        <taxon>Brassicales</taxon>
        <taxon>Brassicaceae</taxon>
        <taxon>Camelineae</taxon>
        <taxon>Arabidopsis</taxon>
    </lineage>
</organism>
<dbReference type="InterPro" id="IPR044216">
    <property type="entry name" value="WDL7"/>
</dbReference>
<dbReference type="EMBL" id="JAEFBK010000006">
    <property type="protein sequence ID" value="KAG7592702.1"/>
    <property type="molecule type" value="Genomic_DNA"/>
</dbReference>
<dbReference type="Proteomes" id="UP000694240">
    <property type="component" value="Chromosome 6"/>
</dbReference>
<keyword evidence="3" id="KW-1185">Reference proteome</keyword>
<feature type="region of interest" description="Disordered" evidence="1">
    <location>
        <begin position="242"/>
        <end position="261"/>
    </location>
</feature>
<reference evidence="2 3" key="1">
    <citation type="submission" date="2020-12" db="EMBL/GenBank/DDBJ databases">
        <title>Concerted genomic and epigenomic changes stabilize Arabidopsis allopolyploids.</title>
        <authorList>
            <person name="Chen Z."/>
        </authorList>
    </citation>
    <scope>NUCLEOTIDE SEQUENCE [LARGE SCALE GENOMIC DNA]</scope>
    <source>
        <strain evidence="2">Allo738</strain>
        <tissue evidence="2">Leaf</tissue>
    </source>
</reference>
<evidence type="ECO:0000313" key="2">
    <source>
        <dbReference type="EMBL" id="KAG7592702.1"/>
    </source>
</evidence>
<evidence type="ECO:0000256" key="1">
    <source>
        <dbReference type="SAM" id="MobiDB-lite"/>
    </source>
</evidence>
<evidence type="ECO:0008006" key="4">
    <source>
        <dbReference type="Google" id="ProtNLM"/>
    </source>
</evidence>
<proteinExistence type="predicted"/>
<feature type="compositionally biased region" description="Polar residues" evidence="1">
    <location>
        <begin position="185"/>
        <end position="194"/>
    </location>
</feature>
<feature type="region of interest" description="Disordered" evidence="1">
    <location>
        <begin position="184"/>
        <end position="209"/>
    </location>
</feature>
<feature type="region of interest" description="Disordered" evidence="1">
    <location>
        <begin position="270"/>
        <end position="302"/>
    </location>
</feature>
<name>A0A8T2C3X3_9BRAS</name>
<feature type="compositionally biased region" description="Basic and acidic residues" evidence="1">
    <location>
        <begin position="247"/>
        <end position="260"/>
    </location>
</feature>
<comment type="caution">
    <text evidence="2">The sequence shown here is derived from an EMBL/GenBank/DDBJ whole genome shotgun (WGS) entry which is preliminary data.</text>
</comment>